<dbReference type="AlphaFoldDB" id="K0RT85"/>
<gene>
    <name evidence="1" type="ORF">THAOC_31182</name>
</gene>
<protein>
    <submittedName>
        <fullName evidence="1">Uncharacterized protein</fullName>
    </submittedName>
</protein>
<evidence type="ECO:0000313" key="1">
    <source>
        <dbReference type="EMBL" id="EJK49892.1"/>
    </source>
</evidence>
<evidence type="ECO:0000313" key="2">
    <source>
        <dbReference type="Proteomes" id="UP000266841"/>
    </source>
</evidence>
<accession>K0RT85</accession>
<dbReference type="Proteomes" id="UP000266841">
    <property type="component" value="Unassembled WGS sequence"/>
</dbReference>
<proteinExistence type="predicted"/>
<organism evidence="1 2">
    <name type="scientific">Thalassiosira oceanica</name>
    <name type="common">Marine diatom</name>
    <dbReference type="NCBI Taxonomy" id="159749"/>
    <lineage>
        <taxon>Eukaryota</taxon>
        <taxon>Sar</taxon>
        <taxon>Stramenopiles</taxon>
        <taxon>Ochrophyta</taxon>
        <taxon>Bacillariophyta</taxon>
        <taxon>Coscinodiscophyceae</taxon>
        <taxon>Thalassiosirophycidae</taxon>
        <taxon>Thalassiosirales</taxon>
        <taxon>Thalassiosiraceae</taxon>
        <taxon>Thalassiosira</taxon>
    </lineage>
</organism>
<comment type="caution">
    <text evidence="1">The sequence shown here is derived from an EMBL/GenBank/DDBJ whole genome shotgun (WGS) entry which is preliminary data.</text>
</comment>
<reference evidence="1 2" key="1">
    <citation type="journal article" date="2012" name="Genome Biol.">
        <title>Genome and low-iron response of an oceanic diatom adapted to chronic iron limitation.</title>
        <authorList>
            <person name="Lommer M."/>
            <person name="Specht M."/>
            <person name="Roy A.S."/>
            <person name="Kraemer L."/>
            <person name="Andreson R."/>
            <person name="Gutowska M.A."/>
            <person name="Wolf J."/>
            <person name="Bergner S.V."/>
            <person name="Schilhabel M.B."/>
            <person name="Klostermeier U.C."/>
            <person name="Beiko R.G."/>
            <person name="Rosenstiel P."/>
            <person name="Hippler M."/>
            <person name="Laroche J."/>
        </authorList>
    </citation>
    <scope>NUCLEOTIDE SEQUENCE [LARGE SCALE GENOMIC DNA]</scope>
    <source>
        <strain evidence="1 2">CCMP1005</strain>
    </source>
</reference>
<name>K0RT85_THAOC</name>
<sequence length="88" mass="9743">MLPTSTSTCIEQLRALSWLTRAFIGTTGEKTTKVGAYFGTETRGSGAPEAIDAIIWKITVVIRRSRLLDRFAAIMSTWMRQAHPEVGD</sequence>
<dbReference type="EMBL" id="AGNL01044356">
    <property type="protein sequence ID" value="EJK49892.1"/>
    <property type="molecule type" value="Genomic_DNA"/>
</dbReference>
<keyword evidence="2" id="KW-1185">Reference proteome</keyword>